<organism evidence="3 4">
    <name type="scientific">Gordonia desulfuricans</name>
    <dbReference type="NCBI Taxonomy" id="89051"/>
    <lineage>
        <taxon>Bacteria</taxon>
        <taxon>Bacillati</taxon>
        <taxon>Actinomycetota</taxon>
        <taxon>Actinomycetes</taxon>
        <taxon>Mycobacteriales</taxon>
        <taxon>Gordoniaceae</taxon>
        <taxon>Gordonia</taxon>
    </lineage>
</organism>
<dbReference type="GO" id="GO:0051213">
    <property type="term" value="F:dioxygenase activity"/>
    <property type="evidence" value="ECO:0007669"/>
    <property type="project" value="UniProtKB-KW"/>
</dbReference>
<dbReference type="GO" id="GO:0004462">
    <property type="term" value="F:lactoylglutathione lyase activity"/>
    <property type="evidence" value="ECO:0007669"/>
    <property type="project" value="InterPro"/>
</dbReference>
<dbReference type="InterPro" id="IPR029068">
    <property type="entry name" value="Glyas_Bleomycin-R_OHBP_Dase"/>
</dbReference>
<reference evidence="3 4" key="1">
    <citation type="submission" date="2020-01" db="EMBL/GenBank/DDBJ databases">
        <title>Investigation of new actinobacteria for the biodesulphurisation of diesel fuel.</title>
        <authorList>
            <person name="Athi Narayanan S.M."/>
        </authorList>
    </citation>
    <scope>NUCLEOTIDE SEQUENCE [LARGE SCALE GENOMIC DNA]</scope>
    <source>
        <strain evidence="3 4">213E</strain>
    </source>
</reference>
<dbReference type="AlphaFoldDB" id="A0A7K3LST2"/>
<dbReference type="Gene3D" id="3.10.180.10">
    <property type="entry name" value="2,3-Dihydroxybiphenyl 1,2-Dioxygenase, domain 1"/>
    <property type="match status" value="1"/>
</dbReference>
<comment type="caution">
    <text evidence="3">The sequence shown here is derived from an EMBL/GenBank/DDBJ whole genome shotgun (WGS) entry which is preliminary data.</text>
</comment>
<dbReference type="GO" id="GO:0004493">
    <property type="term" value="F:methylmalonyl-CoA epimerase activity"/>
    <property type="evidence" value="ECO:0007669"/>
    <property type="project" value="TreeGrafter"/>
</dbReference>
<dbReference type="InterPro" id="IPR018146">
    <property type="entry name" value="Glyoxalase_1_CS"/>
</dbReference>
<feature type="domain" description="VOC" evidence="2">
    <location>
        <begin position="4"/>
        <end position="133"/>
    </location>
</feature>
<dbReference type="InterPro" id="IPR004360">
    <property type="entry name" value="Glyas_Fos-R_dOase_dom"/>
</dbReference>
<dbReference type="InterPro" id="IPR037523">
    <property type="entry name" value="VOC_core"/>
</dbReference>
<gene>
    <name evidence="3" type="ORF">GYA93_17185</name>
</gene>
<dbReference type="PROSITE" id="PS51819">
    <property type="entry name" value="VOC"/>
    <property type="match status" value="1"/>
</dbReference>
<dbReference type="RefSeq" id="WP_083533985.1">
    <property type="nucleotide sequence ID" value="NZ_JAADZU010000063.1"/>
</dbReference>
<dbReference type="PANTHER" id="PTHR43048">
    <property type="entry name" value="METHYLMALONYL-COA EPIMERASE"/>
    <property type="match status" value="1"/>
</dbReference>
<evidence type="ECO:0000259" key="2">
    <source>
        <dbReference type="PROSITE" id="PS51819"/>
    </source>
</evidence>
<dbReference type="PANTHER" id="PTHR43048:SF3">
    <property type="entry name" value="METHYLMALONYL-COA EPIMERASE, MITOCHONDRIAL"/>
    <property type="match status" value="1"/>
</dbReference>
<dbReference type="GO" id="GO:0046491">
    <property type="term" value="P:L-methylmalonyl-CoA metabolic process"/>
    <property type="evidence" value="ECO:0007669"/>
    <property type="project" value="TreeGrafter"/>
</dbReference>
<keyword evidence="3" id="KW-0223">Dioxygenase</keyword>
<dbReference type="SUPFAM" id="SSF54593">
    <property type="entry name" value="Glyoxalase/Bleomycin resistance protein/Dihydroxybiphenyl dioxygenase"/>
    <property type="match status" value="1"/>
</dbReference>
<accession>A0A7K3LST2</accession>
<dbReference type="Proteomes" id="UP000466307">
    <property type="component" value="Unassembled WGS sequence"/>
</dbReference>
<proteinExistence type="predicted"/>
<dbReference type="EMBL" id="JAADZU010000063">
    <property type="protein sequence ID" value="NDK91300.1"/>
    <property type="molecule type" value="Genomic_DNA"/>
</dbReference>
<dbReference type="GO" id="GO:0046872">
    <property type="term" value="F:metal ion binding"/>
    <property type="evidence" value="ECO:0007669"/>
    <property type="project" value="UniProtKB-KW"/>
</dbReference>
<evidence type="ECO:0000256" key="1">
    <source>
        <dbReference type="ARBA" id="ARBA00022723"/>
    </source>
</evidence>
<evidence type="ECO:0000313" key="4">
    <source>
        <dbReference type="Proteomes" id="UP000466307"/>
    </source>
</evidence>
<name>A0A7K3LST2_9ACTN</name>
<protein>
    <submittedName>
        <fullName evidence="3">Glyoxalase/bleomycin resistance/dioxygenase family protein</fullName>
    </submittedName>
</protein>
<keyword evidence="1" id="KW-0479">Metal-binding</keyword>
<dbReference type="PROSITE" id="PS00934">
    <property type="entry name" value="GLYOXALASE_I_1"/>
    <property type="match status" value="1"/>
</dbReference>
<evidence type="ECO:0000313" key="3">
    <source>
        <dbReference type="EMBL" id="NDK91300.1"/>
    </source>
</evidence>
<dbReference type="Pfam" id="PF00903">
    <property type="entry name" value="Glyoxalase"/>
    <property type="match status" value="1"/>
</dbReference>
<sequence length="138" mass="15547">MRFSVHHVAISVASIERSARFYAQFGFREVMRYDAPDASMSVSHLRLDGMILELFTFAASEPLPDAARDLVTDLPEIGVKHFGLQVDSVELTLRDFTRRGLCPASTAITEGRTGVRYFFITDPDGILVEFLQDDRVFD</sequence>
<keyword evidence="3" id="KW-0560">Oxidoreductase</keyword>
<keyword evidence="4" id="KW-1185">Reference proteome</keyword>
<dbReference type="InterPro" id="IPR051785">
    <property type="entry name" value="MMCE/EMCE_epimerase"/>
</dbReference>